<dbReference type="AlphaFoldDB" id="X0YDJ7"/>
<protein>
    <recommendedName>
        <fullName evidence="2">Lipoprotein</fullName>
    </recommendedName>
</protein>
<name>X0YDJ7_9ZZZZ</name>
<proteinExistence type="predicted"/>
<accession>X0YDJ7</accession>
<organism evidence="1">
    <name type="scientific">marine sediment metagenome</name>
    <dbReference type="NCBI Taxonomy" id="412755"/>
    <lineage>
        <taxon>unclassified sequences</taxon>
        <taxon>metagenomes</taxon>
        <taxon>ecological metagenomes</taxon>
    </lineage>
</organism>
<gene>
    <name evidence="1" type="ORF">S01H4_16156</name>
</gene>
<dbReference type="EMBL" id="BART01007079">
    <property type="protein sequence ID" value="GAG53935.1"/>
    <property type="molecule type" value="Genomic_DNA"/>
</dbReference>
<reference evidence="1" key="1">
    <citation type="journal article" date="2014" name="Front. Microbiol.">
        <title>High frequency of phylogenetically diverse reductive dehalogenase-homologous genes in deep subseafloor sedimentary metagenomes.</title>
        <authorList>
            <person name="Kawai M."/>
            <person name="Futagami T."/>
            <person name="Toyoda A."/>
            <person name="Takaki Y."/>
            <person name="Nishi S."/>
            <person name="Hori S."/>
            <person name="Arai W."/>
            <person name="Tsubouchi T."/>
            <person name="Morono Y."/>
            <person name="Uchiyama I."/>
            <person name="Ito T."/>
            <person name="Fujiyama A."/>
            <person name="Inagaki F."/>
            <person name="Takami H."/>
        </authorList>
    </citation>
    <scope>NUCLEOTIDE SEQUENCE</scope>
    <source>
        <strain evidence="1">Expedition CK06-06</strain>
    </source>
</reference>
<comment type="caution">
    <text evidence="1">The sequence shown here is derived from an EMBL/GenBank/DDBJ whole genome shotgun (WGS) entry which is preliminary data.</text>
</comment>
<evidence type="ECO:0008006" key="2">
    <source>
        <dbReference type="Google" id="ProtNLM"/>
    </source>
</evidence>
<dbReference type="PROSITE" id="PS51257">
    <property type="entry name" value="PROKAR_LIPOPROTEIN"/>
    <property type="match status" value="1"/>
</dbReference>
<sequence>MKKIAIFTILIILFAGCSTCVKYPDKPYNKKKGIWTEPPECYALAICEYYRAKREGKNGDCKAEFAACSKVRSAIRCMNISTQKGMKKDFNDCFNLLQ</sequence>
<evidence type="ECO:0000313" key="1">
    <source>
        <dbReference type="EMBL" id="GAG53935.1"/>
    </source>
</evidence>